<protein>
    <submittedName>
        <fullName evidence="1">Uncharacterized protein</fullName>
    </submittedName>
</protein>
<reference evidence="1" key="1">
    <citation type="journal article" date="2021" name="bioRxiv">
        <title>Unraveling nitrogen, sulfur and carbon metabolic pathways and microbial community transcriptional responses to substrate deprivation and toxicity stresses in a bioreactor mimicking anoxic brackish coastal sediment conditions.</title>
        <authorList>
            <person name="Martins P.D."/>
            <person name="Echeveste M.J."/>
            <person name="Arshad A."/>
            <person name="Kurth J."/>
            <person name="Ouboter H."/>
            <person name="Jetten M.S.M."/>
            <person name="Welte C.U."/>
        </authorList>
    </citation>
    <scope>NUCLEOTIDE SEQUENCE</scope>
    <source>
        <strain evidence="1">MAG_39</strain>
    </source>
</reference>
<comment type="caution">
    <text evidence="1">The sequence shown here is derived from an EMBL/GenBank/DDBJ whole genome shotgun (WGS) entry which is preliminary data.</text>
</comment>
<proteinExistence type="predicted"/>
<accession>A0A953JBM8</accession>
<reference evidence="1" key="2">
    <citation type="submission" date="2021-08" db="EMBL/GenBank/DDBJ databases">
        <authorList>
            <person name="Dalcin Martins P."/>
        </authorList>
    </citation>
    <scope>NUCLEOTIDE SEQUENCE</scope>
    <source>
        <strain evidence="1">MAG_39</strain>
    </source>
</reference>
<sequence length="202" mass="23475">MKKEAKIIKANISGALTDSELRDIKLFLKRVDELAHTEIMSGKVSNISLSVRAKKDASIEFTVSLPKEDYLRSFYMAFRFFYLQKEKTNFLRIANIVNRRTDNEMSRKYVERLKDIWSGALARQQMQLYINDTEITPTMLIDLWFNAHYFHSDESKEKNLTNLKKALTIDVCRFMLADAVYEASKAVIHLANSLQTFAEKSD</sequence>
<dbReference type="EMBL" id="JAIOIV010000015">
    <property type="protein sequence ID" value="MBZ0154896.1"/>
    <property type="molecule type" value="Genomic_DNA"/>
</dbReference>
<evidence type="ECO:0000313" key="2">
    <source>
        <dbReference type="Proteomes" id="UP000705867"/>
    </source>
</evidence>
<gene>
    <name evidence="1" type="ORF">K8I29_01615</name>
</gene>
<name>A0A953JBM8_9BACT</name>
<dbReference type="AlphaFoldDB" id="A0A953JBM8"/>
<organism evidence="1 2">
    <name type="scientific">Candidatus Nitrobium versatile</name>
    <dbReference type="NCBI Taxonomy" id="2884831"/>
    <lineage>
        <taxon>Bacteria</taxon>
        <taxon>Pseudomonadati</taxon>
        <taxon>Nitrospirota</taxon>
        <taxon>Nitrospiria</taxon>
        <taxon>Nitrospirales</taxon>
        <taxon>Nitrospiraceae</taxon>
        <taxon>Candidatus Nitrobium</taxon>
    </lineage>
</organism>
<evidence type="ECO:0000313" key="1">
    <source>
        <dbReference type="EMBL" id="MBZ0154896.1"/>
    </source>
</evidence>
<dbReference type="Proteomes" id="UP000705867">
    <property type="component" value="Unassembled WGS sequence"/>
</dbReference>